<feature type="non-terminal residue" evidence="4">
    <location>
        <position position="1"/>
    </location>
</feature>
<dbReference type="EMBL" id="KQ977557">
    <property type="protein sequence ID" value="KYN02013.1"/>
    <property type="molecule type" value="Genomic_DNA"/>
</dbReference>
<evidence type="ECO:0000313" key="4">
    <source>
        <dbReference type="EMBL" id="KYN02013.1"/>
    </source>
</evidence>
<dbReference type="Proteomes" id="UP000078542">
    <property type="component" value="Unassembled WGS sequence"/>
</dbReference>
<sequence>SSSSLLLLVFLVAQKLDKSSRKAWELKLGDAVEYPSYHDSFLAARIRALDALAPATQTEKSPPNSKKRTLASHIASAAPFSCTLCKENHLLYQCPTFLKQTPSQRFEFIKTQKRCSNCFGVKHSVKDCKSTRACKRCSKRHHTLLHFDASAPHVESEQPSTTTPASSENSTHITSHLISKTVAPKSQILLATALIRVYSPHNRFITVRALLDQGSVSTFITESLAQRLRLSRMNCSVFITGISEMQSVARHAAQITITPASSEGPAYTTTALILRSLTKYMPSRVRSAYNWKHLTGLQLADRDPMSSEPIDVIIGADLVGMLVLEGVRQGNENEPTAQNTTLGWILSGSTASVQTDESKGFHLAHHGVVLESLDRDLRRFWEIEEVPQPEIRSPEEHQCEEHFRTTHSRTPEGRYVVRLPFKNGPPISLGESRQNAITSLHRLDRRLCRDPRKASEYSDFLAEYETLGHMTKSPPSEIANQEQAYYIPHHAVLRDTSATTRLRVVFNASCRTSNGLSLNDHMLIGPKLQKDLAAILLQWRQYRYVFIADIPPAAPHFGGLWEAGVKSVKHHLRRCIGRYTLTYEEMSTLLCRIEACLNSRPIAPVSNNLDDYHAITPGHFLIGTPILAPAEPSVLNLKENRLSRWQMVQRIAEEFWRSWSRDYLHTLQQRPKWRTVLRLAKVGQIVLVRNELAPPSHWELGRIIRCHPGNDELTRVVTVKTSRSEYKRPIAKLCFLPVDLNTEDEKDSAMAGGIPM</sequence>
<protein>
    <recommendedName>
        <fullName evidence="3">DUF5641 domain-containing protein</fullName>
    </recommendedName>
</protein>
<feature type="region of interest" description="Disordered" evidence="1">
    <location>
        <begin position="149"/>
        <end position="170"/>
    </location>
</feature>
<dbReference type="InterPro" id="IPR036397">
    <property type="entry name" value="RNaseH_sf"/>
</dbReference>
<gene>
    <name evidence="4" type="ORF">ALC62_07192</name>
</gene>
<evidence type="ECO:0000259" key="3">
    <source>
        <dbReference type="Pfam" id="PF18701"/>
    </source>
</evidence>
<dbReference type="Gene3D" id="3.30.420.10">
    <property type="entry name" value="Ribonuclease H-like superfamily/Ribonuclease H"/>
    <property type="match status" value="1"/>
</dbReference>
<dbReference type="PANTHER" id="PTHR47331">
    <property type="entry name" value="PHD-TYPE DOMAIN-CONTAINING PROTEIN"/>
    <property type="match status" value="1"/>
</dbReference>
<dbReference type="GO" id="GO:0003676">
    <property type="term" value="F:nucleic acid binding"/>
    <property type="evidence" value="ECO:0007669"/>
    <property type="project" value="InterPro"/>
</dbReference>
<dbReference type="InterPro" id="IPR040676">
    <property type="entry name" value="DUF5641"/>
</dbReference>
<reference evidence="4 5" key="1">
    <citation type="submission" date="2016-03" db="EMBL/GenBank/DDBJ databases">
        <title>Cyphomyrmex costatus WGS genome.</title>
        <authorList>
            <person name="Nygaard S."/>
            <person name="Hu H."/>
            <person name="Boomsma J."/>
            <person name="Zhang G."/>
        </authorList>
    </citation>
    <scope>NUCLEOTIDE SEQUENCE [LARGE SCALE GENOMIC DNA]</scope>
    <source>
        <strain evidence="4">MS0001</strain>
        <tissue evidence="4">Whole body</tissue>
    </source>
</reference>
<dbReference type="AlphaFoldDB" id="A0A151IHU8"/>
<feature type="signal peptide" evidence="2">
    <location>
        <begin position="1"/>
        <end position="21"/>
    </location>
</feature>
<organism evidence="4 5">
    <name type="scientific">Cyphomyrmex costatus</name>
    <dbReference type="NCBI Taxonomy" id="456900"/>
    <lineage>
        <taxon>Eukaryota</taxon>
        <taxon>Metazoa</taxon>
        <taxon>Ecdysozoa</taxon>
        <taxon>Arthropoda</taxon>
        <taxon>Hexapoda</taxon>
        <taxon>Insecta</taxon>
        <taxon>Pterygota</taxon>
        <taxon>Neoptera</taxon>
        <taxon>Endopterygota</taxon>
        <taxon>Hymenoptera</taxon>
        <taxon>Apocrita</taxon>
        <taxon>Aculeata</taxon>
        <taxon>Formicoidea</taxon>
        <taxon>Formicidae</taxon>
        <taxon>Myrmicinae</taxon>
        <taxon>Cyphomyrmex</taxon>
    </lineage>
</organism>
<proteinExistence type="predicted"/>
<keyword evidence="2" id="KW-0732">Signal</keyword>
<accession>A0A151IHU8</accession>
<name>A0A151IHU8_9HYME</name>
<evidence type="ECO:0000256" key="1">
    <source>
        <dbReference type="SAM" id="MobiDB-lite"/>
    </source>
</evidence>
<feature type="chain" id="PRO_5007582157" description="DUF5641 domain-containing protein" evidence="2">
    <location>
        <begin position="22"/>
        <end position="756"/>
    </location>
</feature>
<dbReference type="PANTHER" id="PTHR47331:SF5">
    <property type="entry name" value="RIBONUCLEASE H"/>
    <property type="match status" value="1"/>
</dbReference>
<dbReference type="STRING" id="456900.A0A151IHU8"/>
<evidence type="ECO:0000256" key="2">
    <source>
        <dbReference type="SAM" id="SignalP"/>
    </source>
</evidence>
<evidence type="ECO:0000313" key="5">
    <source>
        <dbReference type="Proteomes" id="UP000078542"/>
    </source>
</evidence>
<feature type="compositionally biased region" description="Polar residues" evidence="1">
    <location>
        <begin position="157"/>
        <end position="170"/>
    </location>
</feature>
<keyword evidence="5" id="KW-1185">Reference proteome</keyword>
<dbReference type="Pfam" id="PF18701">
    <property type="entry name" value="DUF5641"/>
    <property type="match status" value="1"/>
</dbReference>
<feature type="domain" description="DUF5641" evidence="3">
    <location>
        <begin position="643"/>
        <end position="736"/>
    </location>
</feature>